<dbReference type="InterPro" id="IPR004647">
    <property type="entry name" value="Fe-S_hydro-lyase_TtdB-typ_cat"/>
</dbReference>
<feature type="domain" description="Fe-S hydro-lyase tartrate dehydratase beta-type catalytic" evidence="3">
    <location>
        <begin position="8"/>
        <end position="182"/>
    </location>
</feature>
<evidence type="ECO:0000256" key="2">
    <source>
        <dbReference type="ARBA" id="ARBA00023239"/>
    </source>
</evidence>
<dbReference type="Pfam" id="PF05683">
    <property type="entry name" value="Fumerase_C"/>
    <property type="match status" value="1"/>
</dbReference>
<dbReference type="Proteomes" id="UP000752292">
    <property type="component" value="Unassembled WGS sequence"/>
</dbReference>
<dbReference type="AlphaFoldDB" id="A0A933EA10"/>
<dbReference type="InterPro" id="IPR036660">
    <property type="entry name" value="Fe-S_hydroAse_TtdB_cat_sf"/>
</dbReference>
<evidence type="ECO:0000313" key="5">
    <source>
        <dbReference type="Proteomes" id="UP000752292"/>
    </source>
</evidence>
<keyword evidence="2" id="KW-0456">Lyase</keyword>
<dbReference type="PANTHER" id="PTHR43351">
    <property type="entry name" value="L(+)-TARTRATE DEHYDRATASE SUBUNIT BETA"/>
    <property type="match status" value="1"/>
</dbReference>
<dbReference type="SUPFAM" id="SSF117457">
    <property type="entry name" value="FumA C-terminal domain-like"/>
    <property type="match status" value="1"/>
</dbReference>
<proteinExistence type="inferred from homology"/>
<dbReference type="PANTHER" id="PTHR43351:SF2">
    <property type="entry name" value="L(+)-TARTRATE DEHYDRATASE SUBUNIT BETA-RELATED"/>
    <property type="match status" value="1"/>
</dbReference>
<comment type="similarity">
    <text evidence="1">Belongs to the class-I fumarase family.</text>
</comment>
<comment type="caution">
    <text evidence="4">The sequence shown here is derived from an EMBL/GenBank/DDBJ whole genome shotgun (WGS) entry which is preliminary data.</text>
</comment>
<reference evidence="4" key="1">
    <citation type="submission" date="2020-07" db="EMBL/GenBank/DDBJ databases">
        <title>Huge and variable diversity of episymbiotic CPR bacteria and DPANN archaea in groundwater ecosystems.</title>
        <authorList>
            <person name="He C.Y."/>
            <person name="Keren R."/>
            <person name="Whittaker M."/>
            <person name="Farag I.F."/>
            <person name="Doudna J."/>
            <person name="Cate J.H.D."/>
            <person name="Banfield J.F."/>
        </authorList>
    </citation>
    <scope>NUCLEOTIDE SEQUENCE</scope>
    <source>
        <strain evidence="4">NC_groundwater_1370_Ag_S-0.2um_69_93</strain>
    </source>
</reference>
<gene>
    <name evidence="4" type="ORF">HY618_03635</name>
</gene>
<organism evidence="4 5">
    <name type="scientific">Tectimicrobiota bacterium</name>
    <dbReference type="NCBI Taxonomy" id="2528274"/>
    <lineage>
        <taxon>Bacteria</taxon>
        <taxon>Pseudomonadati</taxon>
        <taxon>Nitrospinota/Tectimicrobiota group</taxon>
        <taxon>Candidatus Tectimicrobiota</taxon>
    </lineage>
</organism>
<dbReference type="GO" id="GO:0016836">
    <property type="term" value="F:hydro-lyase activity"/>
    <property type="evidence" value="ECO:0007669"/>
    <property type="project" value="InterPro"/>
</dbReference>
<evidence type="ECO:0000313" key="4">
    <source>
        <dbReference type="EMBL" id="MBI4251529.1"/>
    </source>
</evidence>
<evidence type="ECO:0000259" key="3">
    <source>
        <dbReference type="Pfam" id="PF05683"/>
    </source>
</evidence>
<accession>A0A933EA10</accession>
<evidence type="ECO:0000256" key="1">
    <source>
        <dbReference type="ARBA" id="ARBA00008876"/>
    </source>
</evidence>
<dbReference type="Gene3D" id="3.20.130.10">
    <property type="entry name" value="Fe-S hydro-lyase, tartrate dehydratase beta-type, catalytic domain"/>
    <property type="match status" value="1"/>
</dbReference>
<dbReference type="EMBL" id="JACQRX010000161">
    <property type="protein sequence ID" value="MBI4251529.1"/>
    <property type="molecule type" value="Genomic_DNA"/>
</dbReference>
<protein>
    <submittedName>
        <fullName evidence="4">Fumarate hydratase C-terminal domain-containing protein</fullName>
    </submittedName>
</protein>
<sequence>MDEHHLTTPVGPEDLGRLKIGDIVFLTGLVFTGRNGLYRKLFEEKAAPPADIPSLTNVTFHCSPAVGEKAPGVWEVAAVTATASFRFEKHVPMLMDQYGVRLVIGKGGMSPEVYEKHFKRLGAVFLNTVGYGIGARYGRGVKGVRSVHWLEELGIAQAMWVLEVEGFGPFLVECDSQGRSLYGLALGETNEQLKPLYEGLPLPSLRRLGEVHNPEDEVF</sequence>
<name>A0A933EA10_UNCTE</name>